<dbReference type="EC" id="2.7.9.2" evidence="5 15"/>
<dbReference type="Gene3D" id="3.50.30.10">
    <property type="entry name" value="Phosphohistidine domain"/>
    <property type="match status" value="1"/>
</dbReference>
<feature type="domain" description="PEP-utilising enzyme C-terminal" evidence="19">
    <location>
        <begin position="475"/>
        <end position="787"/>
    </location>
</feature>
<dbReference type="Pfam" id="PF00391">
    <property type="entry name" value="PEP-utilizers"/>
    <property type="match status" value="1"/>
</dbReference>
<dbReference type="InterPro" id="IPR002192">
    <property type="entry name" value="PPDK_AMP/ATP-bd"/>
</dbReference>
<proteinExistence type="inferred from homology"/>
<accession>A0A931DVP8</accession>
<keyword evidence="20" id="KW-0670">Pyruvate</keyword>
<reference evidence="20" key="1">
    <citation type="submission" date="2020-11" db="EMBL/GenBank/DDBJ databases">
        <title>Sequencing the genomes of 1000 actinobacteria strains.</title>
        <authorList>
            <person name="Klenk H.-P."/>
        </authorList>
    </citation>
    <scope>NUCLEOTIDE SEQUENCE</scope>
    <source>
        <strain evidence="20">DSM 43175</strain>
    </source>
</reference>
<dbReference type="InterPro" id="IPR036637">
    <property type="entry name" value="Phosphohistidine_dom_sf"/>
</dbReference>
<comment type="cofactor">
    <cofactor evidence="1 15">
        <name>Mg(2+)</name>
        <dbReference type="ChEBI" id="CHEBI:18420"/>
    </cofactor>
</comment>
<name>A0A931DVP8_9ACTN</name>
<dbReference type="SUPFAM" id="SSF52009">
    <property type="entry name" value="Phosphohistidine domain"/>
    <property type="match status" value="1"/>
</dbReference>
<evidence type="ECO:0000256" key="6">
    <source>
        <dbReference type="ARBA" id="ARBA00021623"/>
    </source>
</evidence>
<comment type="similarity">
    <text evidence="4 15">Belongs to the PEP-utilizing enzyme family.</text>
</comment>
<dbReference type="InterPro" id="IPR040442">
    <property type="entry name" value="Pyrv_kinase-like_dom_sf"/>
</dbReference>
<protein>
    <recommendedName>
        <fullName evidence="6 15">Phosphoenolpyruvate synthase</fullName>
        <shortName evidence="15">PEP synthase</shortName>
        <ecNumber evidence="5 15">2.7.9.2</ecNumber>
    </recommendedName>
    <alternativeName>
        <fullName evidence="13 15">Pyruvate, water dikinase</fullName>
    </alternativeName>
</protein>
<dbReference type="InterPro" id="IPR000121">
    <property type="entry name" value="PEP_util_C"/>
</dbReference>
<evidence type="ECO:0000256" key="13">
    <source>
        <dbReference type="ARBA" id="ARBA00033470"/>
    </source>
</evidence>
<evidence type="ECO:0000256" key="11">
    <source>
        <dbReference type="ARBA" id="ARBA00022840"/>
    </source>
</evidence>
<evidence type="ECO:0000256" key="8">
    <source>
        <dbReference type="ARBA" id="ARBA00022723"/>
    </source>
</evidence>
<dbReference type="FunFam" id="3.30.1490.20:FF:000010">
    <property type="entry name" value="Phosphoenolpyruvate synthase"/>
    <property type="match status" value="1"/>
</dbReference>
<feature type="compositionally biased region" description="Basic residues" evidence="16">
    <location>
        <begin position="813"/>
        <end position="824"/>
    </location>
</feature>
<dbReference type="GO" id="GO:0008986">
    <property type="term" value="F:pyruvate, water dikinase activity"/>
    <property type="evidence" value="ECO:0007669"/>
    <property type="project" value="UniProtKB-EC"/>
</dbReference>
<dbReference type="PANTHER" id="PTHR43030:SF1">
    <property type="entry name" value="PHOSPHOENOLPYRUVATE SYNTHASE"/>
    <property type="match status" value="1"/>
</dbReference>
<dbReference type="InterPro" id="IPR023151">
    <property type="entry name" value="PEP_util_CS"/>
</dbReference>
<evidence type="ECO:0000256" key="9">
    <source>
        <dbReference type="ARBA" id="ARBA00022741"/>
    </source>
</evidence>
<evidence type="ECO:0000256" key="14">
    <source>
        <dbReference type="ARBA" id="ARBA00047700"/>
    </source>
</evidence>
<evidence type="ECO:0000256" key="12">
    <source>
        <dbReference type="ARBA" id="ARBA00022842"/>
    </source>
</evidence>
<dbReference type="PIRSF" id="PIRSF000854">
    <property type="entry name" value="PEP_synthase"/>
    <property type="match status" value="1"/>
</dbReference>
<dbReference type="FunFam" id="3.30.470.20:FF:000017">
    <property type="entry name" value="Phosphoenolpyruvate synthase"/>
    <property type="match status" value="1"/>
</dbReference>
<comment type="pathway">
    <text evidence="3 15">Carbohydrate biosynthesis; gluconeogenesis.</text>
</comment>
<dbReference type="GO" id="GO:0046872">
    <property type="term" value="F:metal ion binding"/>
    <property type="evidence" value="ECO:0007669"/>
    <property type="project" value="UniProtKB-KW"/>
</dbReference>
<feature type="region of interest" description="Disordered" evidence="16">
    <location>
        <begin position="790"/>
        <end position="824"/>
    </location>
</feature>
<dbReference type="InterPro" id="IPR006319">
    <property type="entry name" value="PEP_synth"/>
</dbReference>
<dbReference type="AlphaFoldDB" id="A0A931DVP8"/>
<evidence type="ECO:0000259" key="17">
    <source>
        <dbReference type="Pfam" id="PF00391"/>
    </source>
</evidence>
<keyword evidence="11 15" id="KW-0067">ATP-binding</keyword>
<evidence type="ECO:0000256" key="2">
    <source>
        <dbReference type="ARBA" id="ARBA00002988"/>
    </source>
</evidence>
<dbReference type="NCBIfam" id="NF005057">
    <property type="entry name" value="PRK06464.1"/>
    <property type="match status" value="1"/>
</dbReference>
<dbReference type="Gene3D" id="3.30.470.20">
    <property type="entry name" value="ATP-grasp fold, B domain"/>
    <property type="match status" value="1"/>
</dbReference>
<gene>
    <name evidence="20" type="ORF">IW256_007706</name>
</gene>
<dbReference type="SUPFAM" id="SSF56059">
    <property type="entry name" value="Glutathione synthetase ATP-binding domain-like"/>
    <property type="match status" value="1"/>
</dbReference>
<dbReference type="EMBL" id="JADOUA010000001">
    <property type="protein sequence ID" value="MBG6093593.1"/>
    <property type="molecule type" value="Genomic_DNA"/>
</dbReference>
<dbReference type="PROSITE" id="PS00742">
    <property type="entry name" value="PEP_ENZYMES_2"/>
    <property type="match status" value="1"/>
</dbReference>
<dbReference type="InterPro" id="IPR015813">
    <property type="entry name" value="Pyrv/PenolPyrv_kinase-like_dom"/>
</dbReference>
<comment type="caution">
    <text evidence="20">The sequence shown here is derived from an EMBL/GenBank/DDBJ whole genome shotgun (WGS) entry which is preliminary data.</text>
</comment>
<evidence type="ECO:0000256" key="7">
    <source>
        <dbReference type="ARBA" id="ARBA00022679"/>
    </source>
</evidence>
<evidence type="ECO:0000256" key="5">
    <source>
        <dbReference type="ARBA" id="ARBA00011996"/>
    </source>
</evidence>
<dbReference type="InterPro" id="IPR013815">
    <property type="entry name" value="ATP_grasp_subdomain_1"/>
</dbReference>
<comment type="function">
    <text evidence="2 15">Catalyzes the phosphorylation of pyruvate to phosphoenolpyruvate.</text>
</comment>
<evidence type="ECO:0000313" key="20">
    <source>
        <dbReference type="EMBL" id="MBG6093593.1"/>
    </source>
</evidence>
<dbReference type="Gene3D" id="3.20.20.60">
    <property type="entry name" value="Phosphoenolpyruvate-binding domains"/>
    <property type="match status" value="1"/>
</dbReference>
<evidence type="ECO:0000313" key="21">
    <source>
        <dbReference type="Proteomes" id="UP000614047"/>
    </source>
</evidence>
<dbReference type="InterPro" id="IPR018274">
    <property type="entry name" value="PEP_util_AS"/>
</dbReference>
<dbReference type="Pfam" id="PF01326">
    <property type="entry name" value="PPDK_N"/>
    <property type="match status" value="1"/>
</dbReference>
<dbReference type="SUPFAM" id="SSF51621">
    <property type="entry name" value="Phosphoenolpyruvate/pyruvate domain"/>
    <property type="match status" value="1"/>
</dbReference>
<sequence length="824" mass="89369">MTQSDLVARFHEIGRGDVALVGGKNAGLGEMTRELAGAGVRVPEGFAVTAAAYRLFVASGDLRAPIAAQLARLRHGAPLPEAGAAVRARILETELPHEVVVAVRAAYHELGGITGERDPVVAVRSSATAEDLPEASFAGQQESFLNVTGERALLDACRRCYASLFTDRAISYREDHGFDHLSVALSIGVQRMVRADLGAAGVMFSLDTETGFPRTVVVNGAWGLGESVVGGRVDPDEYVVFKPLLDRPGLTPIVSATRGGKEIKVVYDAAGGTRTVPVLPAERDVPVLADEEILRLARWAVAVEEHYGTPMDMEWAKDGRTGEIFLVQARPETVQARREASLLHAYRLRERGERLAEGLAVGDAIAAAPVCNLASTADIGRFVDGAVLVTRVTDPDWEPIMKRAAAIVTDHGGRTSHAAIVSRELGVPAIIGTGGATRTLRDGDPVTVSCAEGDRGYVYRGLLDYEEREMDVASLPRTRTAVMLNLANPAAAFRWWRLPADGVGLARMEFVINNHVRVHPMALVHFDRLDREVRTEIAALTRGHPDRTEYFVERLAHGIARIAASRWPDPVIVRMSDFKTNEYARLIGGREFEPAEENPMIGWRGASRYYTEGYRAGFALECRAMRRVRDTIGLANVILMIPFCRTPAEADRVLAVMEEEGLVRGRDGLQVYVMAEIPSNIVLAREFAARFDGFSIGSNDLTQLTLGVDRDSTALAHLFDERDPAVTRSVESLIAAAHETGRKVGLCGQRPSDDPAFARFLVEAGIDSISVTPDSFLVVKENVAAAERALARGKAGPAEEPAPEARAAGSRQARPRLSRARRAR</sequence>
<evidence type="ECO:0000256" key="10">
    <source>
        <dbReference type="ARBA" id="ARBA00022777"/>
    </source>
</evidence>
<keyword evidence="10 15" id="KW-0418">Kinase</keyword>
<dbReference type="GO" id="GO:0005524">
    <property type="term" value="F:ATP binding"/>
    <property type="evidence" value="ECO:0007669"/>
    <property type="project" value="UniProtKB-KW"/>
</dbReference>
<dbReference type="Gene3D" id="3.30.1490.20">
    <property type="entry name" value="ATP-grasp fold, A domain"/>
    <property type="match status" value="1"/>
</dbReference>
<keyword evidence="8 15" id="KW-0479">Metal-binding</keyword>
<organism evidence="20 21">
    <name type="scientific">Actinomadura viridis</name>
    <dbReference type="NCBI Taxonomy" id="58110"/>
    <lineage>
        <taxon>Bacteria</taxon>
        <taxon>Bacillati</taxon>
        <taxon>Actinomycetota</taxon>
        <taxon>Actinomycetes</taxon>
        <taxon>Streptosporangiales</taxon>
        <taxon>Thermomonosporaceae</taxon>
        <taxon>Actinomadura</taxon>
    </lineage>
</organism>
<feature type="domain" description="Pyruvate phosphate dikinase AMP/ATP-binding" evidence="18">
    <location>
        <begin position="19"/>
        <end position="340"/>
    </location>
</feature>
<feature type="compositionally biased region" description="Low complexity" evidence="16">
    <location>
        <begin position="790"/>
        <end position="812"/>
    </location>
</feature>
<evidence type="ECO:0000256" key="1">
    <source>
        <dbReference type="ARBA" id="ARBA00001946"/>
    </source>
</evidence>
<evidence type="ECO:0000256" key="15">
    <source>
        <dbReference type="PIRNR" id="PIRNR000854"/>
    </source>
</evidence>
<dbReference type="PANTHER" id="PTHR43030">
    <property type="entry name" value="PHOSPHOENOLPYRUVATE SYNTHASE"/>
    <property type="match status" value="1"/>
</dbReference>
<dbReference type="Proteomes" id="UP000614047">
    <property type="component" value="Unassembled WGS sequence"/>
</dbReference>
<keyword evidence="21" id="KW-1185">Reference proteome</keyword>
<dbReference type="PROSITE" id="PS00370">
    <property type="entry name" value="PEP_ENZYMES_PHOS_SITE"/>
    <property type="match status" value="1"/>
</dbReference>
<keyword evidence="12 15" id="KW-0460">Magnesium</keyword>
<dbReference type="NCBIfam" id="TIGR01418">
    <property type="entry name" value="PEP_synth"/>
    <property type="match status" value="1"/>
</dbReference>
<dbReference type="InterPro" id="IPR008279">
    <property type="entry name" value="PEP-util_enz_mobile_dom"/>
</dbReference>
<evidence type="ECO:0000256" key="3">
    <source>
        <dbReference type="ARBA" id="ARBA00004742"/>
    </source>
</evidence>
<feature type="domain" description="PEP-utilising enzyme mobile" evidence="17">
    <location>
        <begin position="384"/>
        <end position="453"/>
    </location>
</feature>
<evidence type="ECO:0000259" key="18">
    <source>
        <dbReference type="Pfam" id="PF01326"/>
    </source>
</evidence>
<evidence type="ECO:0000256" key="16">
    <source>
        <dbReference type="SAM" id="MobiDB-lite"/>
    </source>
</evidence>
<dbReference type="RefSeq" id="WP_197015636.1">
    <property type="nucleotide sequence ID" value="NZ_BAABES010000003.1"/>
</dbReference>
<dbReference type="PRINTS" id="PR01736">
    <property type="entry name" value="PHPHTRNFRASE"/>
</dbReference>
<dbReference type="Pfam" id="PF02896">
    <property type="entry name" value="PEP-utilizers_C"/>
    <property type="match status" value="1"/>
</dbReference>
<comment type="catalytic activity">
    <reaction evidence="14 15">
        <text>pyruvate + ATP + H2O = phosphoenolpyruvate + AMP + phosphate + 2 H(+)</text>
        <dbReference type="Rhea" id="RHEA:11364"/>
        <dbReference type="ChEBI" id="CHEBI:15361"/>
        <dbReference type="ChEBI" id="CHEBI:15377"/>
        <dbReference type="ChEBI" id="CHEBI:15378"/>
        <dbReference type="ChEBI" id="CHEBI:30616"/>
        <dbReference type="ChEBI" id="CHEBI:43474"/>
        <dbReference type="ChEBI" id="CHEBI:58702"/>
        <dbReference type="ChEBI" id="CHEBI:456215"/>
        <dbReference type="EC" id="2.7.9.2"/>
    </reaction>
</comment>
<evidence type="ECO:0000256" key="4">
    <source>
        <dbReference type="ARBA" id="ARBA00007837"/>
    </source>
</evidence>
<evidence type="ECO:0000259" key="19">
    <source>
        <dbReference type="Pfam" id="PF02896"/>
    </source>
</evidence>
<keyword evidence="7 15" id="KW-0808">Transferase</keyword>
<keyword evidence="9 15" id="KW-0547">Nucleotide-binding</keyword>